<dbReference type="PANTHER" id="PTHR48277">
    <property type="entry name" value="MITOCHONDRIAL RIBOSOMAL PROTEIN S5"/>
    <property type="match status" value="1"/>
</dbReference>
<dbReference type="PANTHER" id="PTHR48277:SF1">
    <property type="entry name" value="MITOCHONDRIAL RIBOSOMAL PROTEIN S5"/>
    <property type="match status" value="1"/>
</dbReference>
<dbReference type="GO" id="GO:0003735">
    <property type="term" value="F:structural constituent of ribosome"/>
    <property type="evidence" value="ECO:0007669"/>
    <property type="project" value="UniProtKB-UniRule"/>
</dbReference>
<reference evidence="11 12" key="1">
    <citation type="submission" date="2017-09" db="EMBL/GenBank/DDBJ databases">
        <title>Depth-based differentiation of microbial function through sediment-hosted aquifers and enrichment of novel symbionts in the deep terrestrial subsurface.</title>
        <authorList>
            <person name="Probst A.J."/>
            <person name="Ladd B."/>
            <person name="Jarett J.K."/>
            <person name="Geller-Mcgrath D.E."/>
            <person name="Sieber C.M."/>
            <person name="Emerson J.B."/>
            <person name="Anantharaman K."/>
            <person name="Thomas B.C."/>
            <person name="Malmstrom R."/>
            <person name="Stieglmeier M."/>
            <person name="Klingl A."/>
            <person name="Woyke T."/>
            <person name="Ryan C.M."/>
            <person name="Banfield J.F."/>
        </authorList>
    </citation>
    <scope>NUCLEOTIDE SEQUENCE [LARGE SCALE GENOMIC DNA]</scope>
    <source>
        <strain evidence="11">CG23_combo_of_CG06-09_8_20_14_all_40_13</strain>
    </source>
</reference>
<evidence type="ECO:0000313" key="12">
    <source>
        <dbReference type="Proteomes" id="UP000231567"/>
    </source>
</evidence>
<dbReference type="InterPro" id="IPR020568">
    <property type="entry name" value="Ribosomal_Su5_D2-typ_SF"/>
</dbReference>
<feature type="domain" description="S5 DRBM" evidence="10">
    <location>
        <begin position="12"/>
        <end position="75"/>
    </location>
</feature>
<gene>
    <name evidence="11" type="primary">rpsE</name>
    <name evidence="11" type="ORF">COX39_02220</name>
</gene>
<protein>
    <recommendedName>
        <fullName evidence="6">Small ribosomal subunit protein uS5</fullName>
    </recommendedName>
    <alternativeName>
        <fullName evidence="7">30S ribosomal protein S5</fullName>
    </alternativeName>
</protein>
<dbReference type="PROSITE" id="PS50881">
    <property type="entry name" value="S5_DSRBD"/>
    <property type="match status" value="1"/>
</dbReference>
<dbReference type="EMBL" id="PCRM01000033">
    <property type="protein sequence ID" value="PIP21576.1"/>
    <property type="molecule type" value="Genomic_DNA"/>
</dbReference>
<evidence type="ECO:0000256" key="7">
    <source>
        <dbReference type="ARBA" id="ARBA00035519"/>
    </source>
</evidence>
<dbReference type="GO" id="GO:0005737">
    <property type="term" value="C:cytoplasm"/>
    <property type="evidence" value="ECO:0007669"/>
    <property type="project" value="UniProtKB-ARBA"/>
</dbReference>
<evidence type="ECO:0000256" key="8">
    <source>
        <dbReference type="PROSITE-ProRule" id="PRU00268"/>
    </source>
</evidence>
<accession>A0A2G9YQR4</accession>
<dbReference type="SUPFAM" id="SSF54211">
    <property type="entry name" value="Ribosomal protein S5 domain 2-like"/>
    <property type="match status" value="1"/>
</dbReference>
<dbReference type="Gene3D" id="3.30.160.20">
    <property type="match status" value="1"/>
</dbReference>
<dbReference type="NCBIfam" id="TIGR01021">
    <property type="entry name" value="rpsE_bact"/>
    <property type="match status" value="1"/>
</dbReference>
<dbReference type="GO" id="GO:0015935">
    <property type="term" value="C:small ribosomal subunit"/>
    <property type="evidence" value="ECO:0007669"/>
    <property type="project" value="InterPro"/>
</dbReference>
<dbReference type="AlphaFoldDB" id="A0A2G9YQR4"/>
<dbReference type="PROSITE" id="PS00585">
    <property type="entry name" value="RIBOSOMAL_S5"/>
    <property type="match status" value="1"/>
</dbReference>
<dbReference type="InterPro" id="IPR005324">
    <property type="entry name" value="Ribosomal_uS5_C"/>
</dbReference>
<evidence type="ECO:0000256" key="2">
    <source>
        <dbReference type="ARBA" id="ARBA00022730"/>
    </source>
</evidence>
<keyword evidence="5 8" id="KW-0687">Ribonucleoprotein</keyword>
<dbReference type="Proteomes" id="UP000231567">
    <property type="component" value="Unassembled WGS sequence"/>
</dbReference>
<keyword evidence="3" id="KW-0694">RNA-binding</keyword>
<dbReference type="InterPro" id="IPR005712">
    <property type="entry name" value="Ribosomal_uS5_bac-type"/>
</dbReference>
<evidence type="ECO:0000259" key="10">
    <source>
        <dbReference type="PROSITE" id="PS50881"/>
    </source>
</evidence>
<evidence type="ECO:0000313" key="11">
    <source>
        <dbReference type="EMBL" id="PIP21576.1"/>
    </source>
</evidence>
<comment type="similarity">
    <text evidence="1 9">Belongs to the universal ribosomal protein uS5 family.</text>
</comment>
<dbReference type="InterPro" id="IPR013810">
    <property type="entry name" value="Ribosomal_uS5_N"/>
</dbReference>
<organism evidence="11 12">
    <name type="scientific">Candidatus Nealsonbacteria bacterium CG23_combo_of_CG06-09_8_20_14_all_40_13</name>
    <dbReference type="NCBI Taxonomy" id="1974724"/>
    <lineage>
        <taxon>Bacteria</taxon>
        <taxon>Candidatus Nealsoniibacteriota</taxon>
    </lineage>
</organism>
<dbReference type="Pfam" id="PF03719">
    <property type="entry name" value="Ribosomal_S5_C"/>
    <property type="match status" value="1"/>
</dbReference>
<dbReference type="Pfam" id="PF00333">
    <property type="entry name" value="Ribosomal_S5"/>
    <property type="match status" value="1"/>
</dbReference>
<dbReference type="InterPro" id="IPR018192">
    <property type="entry name" value="Ribosomal_uS5_N_CS"/>
</dbReference>
<evidence type="ECO:0000256" key="5">
    <source>
        <dbReference type="ARBA" id="ARBA00023274"/>
    </source>
</evidence>
<dbReference type="Gene3D" id="3.30.230.10">
    <property type="match status" value="1"/>
</dbReference>
<dbReference type="InterPro" id="IPR000851">
    <property type="entry name" value="Ribosomal_uS5"/>
</dbReference>
<dbReference type="InterPro" id="IPR014721">
    <property type="entry name" value="Ribsml_uS5_D2-typ_fold_subgr"/>
</dbReference>
<evidence type="ECO:0000256" key="4">
    <source>
        <dbReference type="ARBA" id="ARBA00022980"/>
    </source>
</evidence>
<evidence type="ECO:0000256" key="6">
    <source>
        <dbReference type="ARBA" id="ARBA00035255"/>
    </source>
</evidence>
<dbReference type="SUPFAM" id="SSF54768">
    <property type="entry name" value="dsRNA-binding domain-like"/>
    <property type="match status" value="1"/>
</dbReference>
<evidence type="ECO:0000256" key="3">
    <source>
        <dbReference type="ARBA" id="ARBA00022884"/>
    </source>
</evidence>
<evidence type="ECO:0000256" key="1">
    <source>
        <dbReference type="ARBA" id="ARBA00008945"/>
    </source>
</evidence>
<name>A0A2G9YQR4_9BACT</name>
<proteinExistence type="inferred from homology"/>
<dbReference type="GO" id="GO:0006412">
    <property type="term" value="P:translation"/>
    <property type="evidence" value="ECO:0007669"/>
    <property type="project" value="InterPro"/>
</dbReference>
<dbReference type="FunFam" id="3.30.230.10:FF:000002">
    <property type="entry name" value="30S ribosomal protein S5"/>
    <property type="match status" value="1"/>
</dbReference>
<sequence length="151" mass="16399">MRDKIEEKKQEFEERVIQIDRISRTVSGGRRMRFRALVVVGNRNGKVGLGIAKGPEVAVAINKAKKIAKKNTFPVPIVNDTIPHQIRMQYGAAIVLLKPAAYGTSIIAGGTVRAIIELSGIKNIISKILGSSSKINNAKATVLALKSLRTK</sequence>
<evidence type="ECO:0000256" key="9">
    <source>
        <dbReference type="RuleBase" id="RU003823"/>
    </source>
</evidence>
<keyword evidence="2" id="KW-0699">rRNA-binding</keyword>
<keyword evidence="4 8" id="KW-0689">Ribosomal protein</keyword>
<dbReference type="GO" id="GO:0019843">
    <property type="term" value="F:rRNA binding"/>
    <property type="evidence" value="ECO:0007669"/>
    <property type="project" value="UniProtKB-KW"/>
</dbReference>
<comment type="caution">
    <text evidence="11">The sequence shown here is derived from an EMBL/GenBank/DDBJ whole genome shotgun (WGS) entry which is preliminary data.</text>
</comment>